<keyword evidence="2 3" id="KW-0472">Membrane</keyword>
<evidence type="ECO:0000313" key="5">
    <source>
        <dbReference type="EMBL" id="ABC23630.1"/>
    </source>
</evidence>
<dbReference type="EMBL" id="CP000230">
    <property type="protein sequence ID" value="ABC23630.1"/>
    <property type="molecule type" value="Genomic_DNA"/>
</dbReference>
<evidence type="ECO:0000259" key="4">
    <source>
        <dbReference type="Pfam" id="PF13677"/>
    </source>
</evidence>
<feature type="transmembrane region" description="Helical" evidence="3">
    <location>
        <begin position="28"/>
        <end position="49"/>
    </location>
</feature>
<evidence type="ECO:0000256" key="3">
    <source>
        <dbReference type="SAM" id="Phobius"/>
    </source>
</evidence>
<keyword evidence="6" id="KW-1185">Reference proteome</keyword>
<protein>
    <recommendedName>
        <fullName evidence="4">Motility protein B-like N-terminal domain-containing protein</fullName>
    </recommendedName>
</protein>
<evidence type="ECO:0000256" key="1">
    <source>
        <dbReference type="ARBA" id="ARBA00004370"/>
    </source>
</evidence>
<dbReference type="GO" id="GO:0016020">
    <property type="term" value="C:membrane"/>
    <property type="evidence" value="ECO:0007669"/>
    <property type="project" value="UniProtKB-SubCell"/>
</dbReference>
<reference evidence="5 6" key="1">
    <citation type="journal article" date="2011" name="Stand. Genomic Sci.">
        <title>Complete genome sequence of Rhodospirillum rubrum type strain (S1).</title>
        <authorList>
            <person name="Munk A.C."/>
            <person name="Copeland A."/>
            <person name="Lucas S."/>
            <person name="Lapidus A."/>
            <person name="Del Rio T.G."/>
            <person name="Barry K."/>
            <person name="Detter J.C."/>
            <person name="Hammon N."/>
            <person name="Israni S."/>
            <person name="Pitluck S."/>
            <person name="Brettin T."/>
            <person name="Bruce D."/>
            <person name="Han C."/>
            <person name="Tapia R."/>
            <person name="Gilna P."/>
            <person name="Schmutz J."/>
            <person name="Larimer F."/>
            <person name="Land M."/>
            <person name="Kyrpides N.C."/>
            <person name="Mavromatis K."/>
            <person name="Richardson P."/>
            <person name="Rohde M."/>
            <person name="Goker M."/>
            <person name="Klenk H.P."/>
            <person name="Zhang Y."/>
            <person name="Roberts G.P."/>
            <person name="Reslewic S."/>
            <person name="Schwartz D.C."/>
        </authorList>
    </citation>
    <scope>NUCLEOTIDE SEQUENCE [LARGE SCALE GENOMIC DNA]</scope>
    <source>
        <strain evidence="6">ATCC 11170 / ATH 1.1.1 / DSM 467 / LMG 4362 / NCIMB 8255 / S1</strain>
    </source>
</reference>
<dbReference type="EnsemblBacteria" id="ABC23630">
    <property type="protein sequence ID" value="ABC23630"/>
    <property type="gene ID" value="Rru_A2833"/>
</dbReference>
<sequence>MNGPDYRAVDLMAVSAGSSQGSNAAANLWLVTFSDLVLLLLAFFVMLFAMSPMGGQERGGAVPLRAEAPLATESKPPEESRPATVPPRGAATEYLAVVLRDGLDRVRALRDTKVVLSGDQVLLRPPVALFGEGGDASALSELAGFLDRLDNRVILVVFRKEQSGGDPWRGALAEAVDAANRLREAGFGRQLTAQARLVSSAASEGPALLVLGEGVRP</sequence>
<dbReference type="HOGENOM" id="CLU_1271471_0_0_5"/>
<organism evidence="5 6">
    <name type="scientific">Rhodospirillum rubrum (strain ATCC 11170 / ATH 1.1.1 / DSM 467 / LMG 4362 / NCIMB 8255 / S1)</name>
    <dbReference type="NCBI Taxonomy" id="269796"/>
    <lineage>
        <taxon>Bacteria</taxon>
        <taxon>Pseudomonadati</taxon>
        <taxon>Pseudomonadota</taxon>
        <taxon>Alphaproteobacteria</taxon>
        <taxon>Rhodospirillales</taxon>
        <taxon>Rhodospirillaceae</taxon>
        <taxon>Rhodospirillum</taxon>
    </lineage>
</organism>
<comment type="subcellular location">
    <subcellularLocation>
        <location evidence="1">Membrane</location>
    </subcellularLocation>
</comment>
<dbReference type="RefSeq" id="WP_011390460.1">
    <property type="nucleotide sequence ID" value="NC_007643.1"/>
</dbReference>
<proteinExistence type="predicted"/>
<dbReference type="InterPro" id="IPR025713">
    <property type="entry name" value="MotB-like_N_dom"/>
</dbReference>
<evidence type="ECO:0000313" key="6">
    <source>
        <dbReference type="Proteomes" id="UP000001929"/>
    </source>
</evidence>
<dbReference type="KEGG" id="rru:Rru_A2833"/>
<accession>Q2RQG5</accession>
<dbReference type="Pfam" id="PF13677">
    <property type="entry name" value="MotB_plug"/>
    <property type="match status" value="1"/>
</dbReference>
<keyword evidence="3" id="KW-0812">Transmembrane</keyword>
<gene>
    <name evidence="5" type="ordered locus">Rru_A2833</name>
</gene>
<dbReference type="STRING" id="269796.Rru_A2833"/>
<dbReference type="AlphaFoldDB" id="Q2RQG5"/>
<evidence type="ECO:0000256" key="2">
    <source>
        <dbReference type="ARBA" id="ARBA00023136"/>
    </source>
</evidence>
<feature type="domain" description="Motility protein B-like N-terminal" evidence="4">
    <location>
        <begin position="24"/>
        <end position="53"/>
    </location>
</feature>
<keyword evidence="3" id="KW-1133">Transmembrane helix</keyword>
<dbReference type="eggNOG" id="COG1360">
    <property type="taxonomic scope" value="Bacteria"/>
</dbReference>
<dbReference type="Proteomes" id="UP000001929">
    <property type="component" value="Chromosome"/>
</dbReference>
<name>Q2RQG5_RHORT</name>
<dbReference type="PATRIC" id="fig|269796.9.peg.2939"/>